<dbReference type="InterPro" id="IPR008928">
    <property type="entry name" value="6-hairpin_glycosidase_sf"/>
</dbReference>
<accession>A0ABS9SJ71</accession>
<evidence type="ECO:0000313" key="2">
    <source>
        <dbReference type="Proteomes" id="UP001202248"/>
    </source>
</evidence>
<dbReference type="RefSeq" id="WP_240828915.1">
    <property type="nucleotide sequence ID" value="NZ_JAKWBL010000001.1"/>
</dbReference>
<proteinExistence type="predicted"/>
<dbReference type="EMBL" id="JAKWBL010000001">
    <property type="protein sequence ID" value="MCH5598400.1"/>
    <property type="molecule type" value="Genomic_DNA"/>
</dbReference>
<protein>
    <submittedName>
        <fullName evidence="1">Uncharacterized protein</fullName>
    </submittedName>
</protein>
<dbReference type="SUPFAM" id="SSF48208">
    <property type="entry name" value="Six-hairpin glycosidases"/>
    <property type="match status" value="1"/>
</dbReference>
<organism evidence="1 2">
    <name type="scientific">Niabella ginsengisoli</name>
    <dbReference type="NCBI Taxonomy" id="522298"/>
    <lineage>
        <taxon>Bacteria</taxon>
        <taxon>Pseudomonadati</taxon>
        <taxon>Bacteroidota</taxon>
        <taxon>Chitinophagia</taxon>
        <taxon>Chitinophagales</taxon>
        <taxon>Chitinophagaceae</taxon>
        <taxon>Niabella</taxon>
    </lineage>
</organism>
<keyword evidence="2" id="KW-1185">Reference proteome</keyword>
<dbReference type="Proteomes" id="UP001202248">
    <property type="component" value="Unassembled WGS sequence"/>
</dbReference>
<reference evidence="1 2" key="1">
    <citation type="submission" date="2022-02" db="EMBL/GenBank/DDBJ databases">
        <authorList>
            <person name="Min J."/>
        </authorList>
    </citation>
    <scope>NUCLEOTIDE SEQUENCE [LARGE SCALE GENOMIC DNA]</scope>
    <source>
        <strain evidence="1 2">GR10-1</strain>
    </source>
</reference>
<sequence>MSLKETNESLSDRIKRLLSYVKSDSTSRWRLFDYNNVEIGAQEYLGGVYKAEKDAVKNADYGAMWMLAAITGDRVLKNSRLPYALNFKLAQQNLKDSFLMGAAAGQYYLYKSKRFTEEWGPYSEPMATAYYLLMDIGNVLLFEPENRELKKSLSLAANWLLGKMHKNGRWEIAYKNDSHDPLLPDEYDYRPTFYGLLVAYKILKDQRFLDGAIKGADWFVENAVKNGYYLGVCGDTRFAPDFATGQSAQALLDLYETTGIEKYKNAAIDVAQIYTTSIYSHPIPSMLQKK</sequence>
<evidence type="ECO:0000313" key="1">
    <source>
        <dbReference type="EMBL" id="MCH5598400.1"/>
    </source>
</evidence>
<name>A0ABS9SJ71_9BACT</name>
<gene>
    <name evidence="1" type="ORF">MKP09_10990</name>
</gene>
<comment type="caution">
    <text evidence="1">The sequence shown here is derived from an EMBL/GenBank/DDBJ whole genome shotgun (WGS) entry which is preliminary data.</text>
</comment>
<dbReference type="Gene3D" id="1.50.10.20">
    <property type="match status" value="1"/>
</dbReference>